<accession>A0ABN3VBZ8</accession>
<dbReference type="Pfam" id="PF07729">
    <property type="entry name" value="FCD"/>
    <property type="match status" value="1"/>
</dbReference>
<name>A0ABN3VBZ8_9PSEU</name>
<reference evidence="5 6" key="1">
    <citation type="journal article" date="2019" name="Int. J. Syst. Evol. Microbiol.">
        <title>The Global Catalogue of Microorganisms (GCM) 10K type strain sequencing project: providing services to taxonomists for standard genome sequencing and annotation.</title>
        <authorList>
            <consortium name="The Broad Institute Genomics Platform"/>
            <consortium name="The Broad Institute Genome Sequencing Center for Infectious Disease"/>
            <person name="Wu L."/>
            <person name="Ma J."/>
        </authorList>
    </citation>
    <scope>NUCLEOTIDE SEQUENCE [LARGE SCALE GENOMIC DNA]</scope>
    <source>
        <strain evidence="5 6">JCM 9383</strain>
    </source>
</reference>
<organism evidence="5 6">
    <name type="scientific">Saccharopolyspora taberi</name>
    <dbReference type="NCBI Taxonomy" id="60895"/>
    <lineage>
        <taxon>Bacteria</taxon>
        <taxon>Bacillati</taxon>
        <taxon>Actinomycetota</taxon>
        <taxon>Actinomycetes</taxon>
        <taxon>Pseudonocardiales</taxon>
        <taxon>Pseudonocardiaceae</taxon>
        <taxon>Saccharopolyspora</taxon>
    </lineage>
</organism>
<evidence type="ECO:0000313" key="6">
    <source>
        <dbReference type="Proteomes" id="UP001500979"/>
    </source>
</evidence>
<dbReference type="EMBL" id="BAAAUX010000011">
    <property type="protein sequence ID" value="GAA2788402.1"/>
    <property type="molecule type" value="Genomic_DNA"/>
</dbReference>
<dbReference type="Gene3D" id="1.20.120.530">
    <property type="entry name" value="GntR ligand-binding domain-like"/>
    <property type="match status" value="1"/>
</dbReference>
<keyword evidence="3" id="KW-0804">Transcription</keyword>
<evidence type="ECO:0000256" key="2">
    <source>
        <dbReference type="ARBA" id="ARBA00023125"/>
    </source>
</evidence>
<evidence type="ECO:0000259" key="4">
    <source>
        <dbReference type="Pfam" id="PF07729"/>
    </source>
</evidence>
<dbReference type="InterPro" id="IPR008920">
    <property type="entry name" value="TF_FadR/GntR_C"/>
</dbReference>
<sequence length="64" mass="7142">MNAARDLPVWGNIKRRSASAQRREGYETGHRLIADALADRDPDAARDHLRAHLIDVRTNLLGPA</sequence>
<feature type="domain" description="GntR C-terminal" evidence="4">
    <location>
        <begin position="17"/>
        <end position="53"/>
    </location>
</feature>
<evidence type="ECO:0000313" key="5">
    <source>
        <dbReference type="EMBL" id="GAA2788402.1"/>
    </source>
</evidence>
<gene>
    <name evidence="5" type="ORF">GCM10010470_23750</name>
</gene>
<keyword evidence="2" id="KW-0238">DNA-binding</keyword>
<dbReference type="InterPro" id="IPR011711">
    <property type="entry name" value="GntR_C"/>
</dbReference>
<dbReference type="Proteomes" id="UP001500979">
    <property type="component" value="Unassembled WGS sequence"/>
</dbReference>
<dbReference type="SUPFAM" id="SSF48008">
    <property type="entry name" value="GntR ligand-binding domain-like"/>
    <property type="match status" value="1"/>
</dbReference>
<keyword evidence="1" id="KW-0805">Transcription regulation</keyword>
<protein>
    <recommendedName>
        <fullName evidence="4">GntR C-terminal domain-containing protein</fullName>
    </recommendedName>
</protein>
<evidence type="ECO:0000256" key="1">
    <source>
        <dbReference type="ARBA" id="ARBA00023015"/>
    </source>
</evidence>
<proteinExistence type="predicted"/>
<comment type="caution">
    <text evidence="5">The sequence shown here is derived from an EMBL/GenBank/DDBJ whole genome shotgun (WGS) entry which is preliminary data.</text>
</comment>
<evidence type="ECO:0000256" key="3">
    <source>
        <dbReference type="ARBA" id="ARBA00023163"/>
    </source>
</evidence>
<keyword evidence="6" id="KW-1185">Reference proteome</keyword>